<protein>
    <submittedName>
        <fullName evidence="1">Uncharacterized protein</fullName>
    </submittedName>
</protein>
<name>W7HQL4_9PEZI</name>
<gene>
    <name evidence="1" type="ORF">DRE_04399</name>
</gene>
<dbReference type="AlphaFoldDB" id="W7HQL4"/>
<proteinExistence type="predicted"/>
<dbReference type="Proteomes" id="UP000024837">
    <property type="component" value="Unassembled WGS sequence"/>
</dbReference>
<dbReference type="OrthoDB" id="5317921at2759"/>
<dbReference type="HOGENOM" id="CLU_1796440_0_0_1"/>
<reference evidence="1 2" key="1">
    <citation type="submission" date="2013-05" db="EMBL/GenBank/DDBJ databases">
        <title>Drechslerella stenobrocha genome reveals carnivorous origination and mechanical trapping mechanism of predatory fungi.</title>
        <authorList>
            <person name="Liu X."/>
            <person name="Zhang W."/>
            <person name="Liu K."/>
        </authorList>
    </citation>
    <scope>NUCLEOTIDE SEQUENCE [LARGE SCALE GENOMIC DNA]</scope>
    <source>
        <strain evidence="1 2">248</strain>
    </source>
</reference>
<accession>W7HQL4</accession>
<organism evidence="1 2">
    <name type="scientific">Drechslerella stenobrocha 248</name>
    <dbReference type="NCBI Taxonomy" id="1043628"/>
    <lineage>
        <taxon>Eukaryota</taxon>
        <taxon>Fungi</taxon>
        <taxon>Dikarya</taxon>
        <taxon>Ascomycota</taxon>
        <taxon>Pezizomycotina</taxon>
        <taxon>Orbiliomycetes</taxon>
        <taxon>Orbiliales</taxon>
        <taxon>Orbiliaceae</taxon>
        <taxon>Drechslerella</taxon>
    </lineage>
</organism>
<evidence type="ECO:0000313" key="2">
    <source>
        <dbReference type="Proteomes" id="UP000024837"/>
    </source>
</evidence>
<dbReference type="EMBL" id="KI966418">
    <property type="protein sequence ID" value="EWC46456.1"/>
    <property type="molecule type" value="Genomic_DNA"/>
</dbReference>
<keyword evidence="2" id="KW-1185">Reference proteome</keyword>
<sequence>MKIPKPRARAPQAQLMTLIFGEVDDPTKPPRETRYKDMRAAAKRTYHRIVVPESGAEGVPWNRLSTGLQERAVADMLKEEEFHVYFERSVDNWLPKYLLSTYSKSYLDYRKKSGLGQVLDDSLSSGLPDAQPILPGIEEWFRID</sequence>
<evidence type="ECO:0000313" key="1">
    <source>
        <dbReference type="EMBL" id="EWC46456.1"/>
    </source>
</evidence>